<sequence>MLPFLPLPSLLGSLTIEETTKEQCEMDSFRCHLHLELLSSTMDPSKRNRFVSTKRSNRAHQPAPMPMDLEHPINQKNGVTNQLPSDSSQGSLAPTQLLSQNQQAEQKECERSKCQRLEKELKTLRKERNDYKKKLAVEKKKLEVEKKKMEFWHAKREKLKKEREDLKGEVSVNNYYKYGFFELIFVLFIIFKNRELRCQASNHFEKIGG</sequence>
<feature type="region of interest" description="Disordered" evidence="2">
    <location>
        <begin position="45"/>
        <end position="93"/>
    </location>
</feature>
<dbReference type="Proteomes" id="UP000230233">
    <property type="component" value="Chromosome X"/>
</dbReference>
<name>A0A2G5SYY1_9PELO</name>
<comment type="caution">
    <text evidence="3">The sequence shown here is derived from an EMBL/GenBank/DDBJ whole genome shotgun (WGS) entry which is preliminary data.</text>
</comment>
<keyword evidence="4" id="KW-1185">Reference proteome</keyword>
<accession>A0A2G5SYY1</accession>
<organism evidence="3 4">
    <name type="scientific">Caenorhabditis nigoni</name>
    <dbReference type="NCBI Taxonomy" id="1611254"/>
    <lineage>
        <taxon>Eukaryota</taxon>
        <taxon>Metazoa</taxon>
        <taxon>Ecdysozoa</taxon>
        <taxon>Nematoda</taxon>
        <taxon>Chromadorea</taxon>
        <taxon>Rhabditida</taxon>
        <taxon>Rhabditina</taxon>
        <taxon>Rhabditomorpha</taxon>
        <taxon>Rhabditoidea</taxon>
        <taxon>Rhabditidae</taxon>
        <taxon>Peloderinae</taxon>
        <taxon>Caenorhabditis</taxon>
    </lineage>
</organism>
<evidence type="ECO:0000313" key="4">
    <source>
        <dbReference type="Proteomes" id="UP000230233"/>
    </source>
</evidence>
<reference evidence="4" key="1">
    <citation type="submission" date="2017-10" db="EMBL/GenBank/DDBJ databases">
        <title>Rapid genome shrinkage in a self-fertile nematode reveals novel sperm competition proteins.</title>
        <authorList>
            <person name="Yin D."/>
            <person name="Schwarz E.M."/>
            <person name="Thomas C.G."/>
            <person name="Felde R.L."/>
            <person name="Korf I.F."/>
            <person name="Cutter A.D."/>
            <person name="Schartner C.M."/>
            <person name="Ralston E.J."/>
            <person name="Meyer B.J."/>
            <person name="Haag E.S."/>
        </authorList>
    </citation>
    <scope>NUCLEOTIDE SEQUENCE [LARGE SCALE GENOMIC DNA]</scope>
    <source>
        <strain evidence="4">JU1422</strain>
    </source>
</reference>
<evidence type="ECO:0000256" key="1">
    <source>
        <dbReference type="SAM" id="Coils"/>
    </source>
</evidence>
<evidence type="ECO:0000256" key="2">
    <source>
        <dbReference type="SAM" id="MobiDB-lite"/>
    </source>
</evidence>
<feature type="compositionally biased region" description="Polar residues" evidence="2">
    <location>
        <begin position="74"/>
        <end position="93"/>
    </location>
</feature>
<proteinExistence type="predicted"/>
<protein>
    <submittedName>
        <fullName evidence="3">Uncharacterized protein</fullName>
    </submittedName>
</protein>
<dbReference type="AlphaFoldDB" id="A0A2G5SYY1"/>
<keyword evidence="1" id="KW-0175">Coiled coil</keyword>
<dbReference type="EMBL" id="PDUG01000006">
    <property type="protein sequence ID" value="PIC20182.1"/>
    <property type="molecule type" value="Genomic_DNA"/>
</dbReference>
<feature type="coiled-coil region" evidence="1">
    <location>
        <begin position="100"/>
        <end position="169"/>
    </location>
</feature>
<gene>
    <name evidence="3" type="primary">Cnig_chr_X.g25465</name>
    <name evidence="3" type="ORF">B9Z55_025465</name>
</gene>
<evidence type="ECO:0000313" key="3">
    <source>
        <dbReference type="EMBL" id="PIC20182.1"/>
    </source>
</evidence>